<evidence type="ECO:0000256" key="1">
    <source>
        <dbReference type="SAM" id="Phobius"/>
    </source>
</evidence>
<evidence type="ECO:0000313" key="2">
    <source>
        <dbReference type="EMBL" id="ABM93318.1"/>
    </source>
</evidence>
<organism evidence="2 3">
    <name type="scientific">Methylibium petroleiphilum (strain ATCC BAA-1232 / LMG 22953 / PM1)</name>
    <dbReference type="NCBI Taxonomy" id="420662"/>
    <lineage>
        <taxon>Bacteria</taxon>
        <taxon>Pseudomonadati</taxon>
        <taxon>Pseudomonadota</taxon>
        <taxon>Betaproteobacteria</taxon>
        <taxon>Burkholderiales</taxon>
        <taxon>Sphaerotilaceae</taxon>
        <taxon>Methylibium</taxon>
    </lineage>
</organism>
<name>A2SCM9_METPP</name>
<dbReference type="Proteomes" id="UP000000366">
    <property type="component" value="Chromosome"/>
</dbReference>
<sequence>MIGTWSAQAPTYLLWLCIVTTLVFALPITFTPLAWARLMRWRIPEHTDLAVYFGRCLGCFILILEAMMLRAALTGVALQPTFEFLTAVFALMLVAHVVGALQRIQPWTETAEIGMYAALLLVTLAFFPRAG</sequence>
<keyword evidence="3" id="KW-1185">Reference proteome</keyword>
<dbReference type="eggNOG" id="ENOG5032VPX">
    <property type="taxonomic scope" value="Bacteria"/>
</dbReference>
<feature type="transmembrane region" description="Helical" evidence="1">
    <location>
        <begin position="84"/>
        <end position="101"/>
    </location>
</feature>
<proteinExistence type="predicted"/>
<dbReference type="HOGENOM" id="CLU_156570_0_0_4"/>
<reference evidence="2 3" key="1">
    <citation type="journal article" date="2007" name="J. Bacteriol.">
        <title>Whole-genome analysis of the methyl tert-butyl ether-degrading beta-proteobacterium Methylibium petroleiphilum PM1.</title>
        <authorList>
            <person name="Kane S.R."/>
            <person name="Chakicherla A.Y."/>
            <person name="Chain P.S.G."/>
            <person name="Schmidt R."/>
            <person name="Shin M.W."/>
            <person name="Legler T.C."/>
            <person name="Scow K.M."/>
            <person name="Larimer F.W."/>
            <person name="Lucas S.M."/>
            <person name="Richardson P.M."/>
            <person name="Hristova K.R."/>
        </authorList>
    </citation>
    <scope>NUCLEOTIDE SEQUENCE [LARGE SCALE GENOMIC DNA]</scope>
    <source>
        <strain evidence="3">ATCC BAA-1232 / LMG 22953 / PM1</strain>
    </source>
</reference>
<keyword evidence="1" id="KW-1133">Transmembrane helix</keyword>
<gene>
    <name evidence="2" type="ordered locus">Mpe_A0356</name>
</gene>
<dbReference type="AlphaFoldDB" id="A2SCM9"/>
<dbReference type="EMBL" id="CP000555">
    <property type="protein sequence ID" value="ABM93318.1"/>
    <property type="molecule type" value="Genomic_DNA"/>
</dbReference>
<feature type="transmembrane region" description="Helical" evidence="1">
    <location>
        <begin position="113"/>
        <end position="130"/>
    </location>
</feature>
<feature type="transmembrane region" description="Helical" evidence="1">
    <location>
        <begin position="12"/>
        <end position="35"/>
    </location>
</feature>
<evidence type="ECO:0008006" key="4">
    <source>
        <dbReference type="Google" id="ProtNLM"/>
    </source>
</evidence>
<evidence type="ECO:0000313" key="3">
    <source>
        <dbReference type="Proteomes" id="UP000000366"/>
    </source>
</evidence>
<dbReference type="KEGG" id="mpt:Mpe_A0356"/>
<feature type="transmembrane region" description="Helical" evidence="1">
    <location>
        <begin position="56"/>
        <end position="78"/>
    </location>
</feature>
<dbReference type="RefSeq" id="WP_011827957.1">
    <property type="nucleotide sequence ID" value="NC_008825.1"/>
</dbReference>
<keyword evidence="1" id="KW-0472">Membrane</keyword>
<accession>A2SCM9</accession>
<keyword evidence="1" id="KW-0812">Transmembrane</keyword>
<protein>
    <recommendedName>
        <fullName evidence="4">Transmembrane protein</fullName>
    </recommendedName>
</protein>